<comment type="subcellular location">
    <subcellularLocation>
        <location evidence="1">Cell membrane</location>
        <topology evidence="1">Multi-pass membrane protein</topology>
    </subcellularLocation>
</comment>
<dbReference type="RefSeq" id="WP_091719084.1">
    <property type="nucleotide sequence ID" value="NZ_FNHS01000013.1"/>
</dbReference>
<evidence type="ECO:0000256" key="3">
    <source>
        <dbReference type="ARBA" id="ARBA00022475"/>
    </source>
</evidence>
<evidence type="ECO:0000313" key="12">
    <source>
        <dbReference type="EMBL" id="SDN97874.1"/>
    </source>
</evidence>
<evidence type="ECO:0000256" key="2">
    <source>
        <dbReference type="ARBA" id="ARBA00022448"/>
    </source>
</evidence>
<feature type="transmembrane region" description="Helical" evidence="10">
    <location>
        <begin position="154"/>
        <end position="176"/>
    </location>
</feature>
<feature type="transmembrane region" description="Helical" evidence="10">
    <location>
        <begin position="297"/>
        <end position="318"/>
    </location>
</feature>
<feature type="transmembrane region" description="Helical" evidence="10">
    <location>
        <begin position="6"/>
        <end position="21"/>
    </location>
</feature>
<evidence type="ECO:0000256" key="4">
    <source>
        <dbReference type="ARBA" id="ARBA00022692"/>
    </source>
</evidence>
<feature type="transmembrane region" description="Helical" evidence="10">
    <location>
        <begin position="372"/>
        <end position="391"/>
    </location>
</feature>
<dbReference type="PANTHER" id="PTHR10110">
    <property type="entry name" value="SODIUM/HYDROGEN EXCHANGER"/>
    <property type="match status" value="1"/>
</dbReference>
<protein>
    <submittedName>
        <fullName evidence="12">Sodium/proton antiporter, CPA1 family</fullName>
    </submittedName>
</protein>
<keyword evidence="2" id="KW-0813">Transport</keyword>
<dbReference type="InterPro" id="IPR006153">
    <property type="entry name" value="Cation/H_exchanger_TM"/>
</dbReference>
<keyword evidence="9" id="KW-0739">Sodium transport</keyword>
<feature type="domain" description="Cation/H+ exchanger transmembrane" evidence="11">
    <location>
        <begin position="15"/>
        <end position="396"/>
    </location>
</feature>
<dbReference type="OrthoDB" id="9809206at2"/>
<feature type="transmembrane region" description="Helical" evidence="10">
    <location>
        <begin position="83"/>
        <end position="104"/>
    </location>
</feature>
<feature type="transmembrane region" description="Helical" evidence="10">
    <location>
        <begin position="210"/>
        <end position="227"/>
    </location>
</feature>
<keyword evidence="3" id="KW-1003">Cell membrane</keyword>
<dbReference type="STRING" id="582672.SAMN05216360_11385"/>
<organism evidence="12 13">
    <name type="scientific">Methylobacterium phyllostachyos</name>
    <dbReference type="NCBI Taxonomy" id="582672"/>
    <lineage>
        <taxon>Bacteria</taxon>
        <taxon>Pseudomonadati</taxon>
        <taxon>Pseudomonadota</taxon>
        <taxon>Alphaproteobacteria</taxon>
        <taxon>Hyphomicrobiales</taxon>
        <taxon>Methylobacteriaceae</taxon>
        <taxon>Methylobacterium</taxon>
    </lineage>
</organism>
<dbReference type="GO" id="GO:0005886">
    <property type="term" value="C:plasma membrane"/>
    <property type="evidence" value="ECO:0007669"/>
    <property type="project" value="UniProtKB-SubCell"/>
</dbReference>
<gene>
    <name evidence="12" type="ORF">SAMN05216360_11385</name>
</gene>
<keyword evidence="8 10" id="KW-0472">Membrane</keyword>
<dbReference type="EMBL" id="FNHS01000013">
    <property type="protein sequence ID" value="SDN97874.1"/>
    <property type="molecule type" value="Genomic_DNA"/>
</dbReference>
<keyword evidence="6" id="KW-0915">Sodium</keyword>
<accession>A0A1H0FTG1</accession>
<reference evidence="13" key="1">
    <citation type="submission" date="2016-10" db="EMBL/GenBank/DDBJ databases">
        <authorList>
            <person name="Varghese N."/>
            <person name="Submissions S."/>
        </authorList>
    </citation>
    <scope>NUCLEOTIDE SEQUENCE [LARGE SCALE GENOMIC DNA]</scope>
    <source>
        <strain evidence="13">BL47</strain>
    </source>
</reference>
<feature type="transmembrane region" description="Helical" evidence="10">
    <location>
        <begin position="28"/>
        <end position="48"/>
    </location>
</feature>
<keyword evidence="7" id="KW-0406">Ion transport</keyword>
<dbReference type="Gene3D" id="6.10.140.1330">
    <property type="match status" value="1"/>
</dbReference>
<keyword evidence="4 10" id="KW-0812">Transmembrane</keyword>
<feature type="transmembrane region" description="Helical" evidence="10">
    <location>
        <begin position="233"/>
        <end position="251"/>
    </location>
</feature>
<evidence type="ECO:0000256" key="8">
    <source>
        <dbReference type="ARBA" id="ARBA00023136"/>
    </source>
</evidence>
<evidence type="ECO:0000313" key="13">
    <source>
        <dbReference type="Proteomes" id="UP000198704"/>
    </source>
</evidence>
<evidence type="ECO:0000256" key="9">
    <source>
        <dbReference type="ARBA" id="ARBA00023201"/>
    </source>
</evidence>
<evidence type="ECO:0000256" key="1">
    <source>
        <dbReference type="ARBA" id="ARBA00004651"/>
    </source>
</evidence>
<dbReference type="GO" id="GO:0098719">
    <property type="term" value="P:sodium ion import across plasma membrane"/>
    <property type="evidence" value="ECO:0007669"/>
    <property type="project" value="TreeGrafter"/>
</dbReference>
<feature type="transmembrane region" description="Helical" evidence="10">
    <location>
        <begin position="110"/>
        <end position="133"/>
    </location>
</feature>
<evidence type="ECO:0000256" key="5">
    <source>
        <dbReference type="ARBA" id="ARBA00022989"/>
    </source>
</evidence>
<dbReference type="Pfam" id="PF00999">
    <property type="entry name" value="Na_H_Exchanger"/>
    <property type="match status" value="1"/>
</dbReference>
<evidence type="ECO:0000259" key="11">
    <source>
        <dbReference type="Pfam" id="PF00999"/>
    </source>
</evidence>
<evidence type="ECO:0000256" key="6">
    <source>
        <dbReference type="ARBA" id="ARBA00023053"/>
    </source>
</evidence>
<proteinExistence type="predicted"/>
<dbReference type="GO" id="GO:0015385">
    <property type="term" value="F:sodium:proton antiporter activity"/>
    <property type="evidence" value="ECO:0007669"/>
    <property type="project" value="InterPro"/>
</dbReference>
<dbReference type="PANTHER" id="PTHR10110:SF86">
    <property type="entry name" value="SODIUM_HYDROGEN EXCHANGER 7"/>
    <property type="match status" value="1"/>
</dbReference>
<feature type="transmembrane region" description="Helical" evidence="10">
    <location>
        <begin position="263"/>
        <end position="285"/>
    </location>
</feature>
<sequence length="511" mass="53746">MVIFEWVVGVLFGAVLLAGLARRLGAPYPAFLALGGIGLAFVPGVPNLRLDPELALALFLAPVLLDAGFDASVRDMKVNWRPILGLAVGAVVVTTLAVAIVARLIVPDLPFSACIVLGAVVAPPDAVAALAVLKHAPMPHRLATILRGESLLNDAASLLIYRLAVAAAMAGSFHPIEVAPAFLLGVVASLLVGPSLGLIFVALTRRVTDPASAIVMQFVVAFGIWLAAERLELSGVLTIVTFAVTVARRAPGITAPRARVISYAVWDTAVFVLNVLAFVLIGIQIGPIQERLSGADAWQALILAAATFATVVVTRLAWVMPTTGLRGFGLRQAGAQARLGPGLALSWAGMRGIVTVAAALALPADFPRRDLVVVAAFVTVLGTLIVQGLTLRPLLAHLKLEDDDPVGRETGRARAAAYKAALDSLAEAEDEPATDALRAEFRAALAEAEEHEEGRAPESLPADAARRRAIEAARDAVLTLRHRGRIGDDAYYLLEEEFDWAELSATPKADT</sequence>
<keyword evidence="5 10" id="KW-1133">Transmembrane helix</keyword>
<dbReference type="AlphaFoldDB" id="A0A1H0FTG1"/>
<evidence type="ECO:0000256" key="10">
    <source>
        <dbReference type="SAM" id="Phobius"/>
    </source>
</evidence>
<feature type="transmembrane region" description="Helical" evidence="10">
    <location>
        <begin position="339"/>
        <end position="360"/>
    </location>
</feature>
<dbReference type="GO" id="GO:0015386">
    <property type="term" value="F:potassium:proton antiporter activity"/>
    <property type="evidence" value="ECO:0007669"/>
    <property type="project" value="TreeGrafter"/>
</dbReference>
<feature type="transmembrane region" description="Helical" evidence="10">
    <location>
        <begin position="182"/>
        <end position="203"/>
    </location>
</feature>
<name>A0A1H0FTG1_9HYPH</name>
<evidence type="ECO:0000256" key="7">
    <source>
        <dbReference type="ARBA" id="ARBA00023065"/>
    </source>
</evidence>
<keyword evidence="13" id="KW-1185">Reference proteome</keyword>
<dbReference type="Proteomes" id="UP000198704">
    <property type="component" value="Unassembled WGS sequence"/>
</dbReference>
<dbReference type="GO" id="GO:0051453">
    <property type="term" value="P:regulation of intracellular pH"/>
    <property type="evidence" value="ECO:0007669"/>
    <property type="project" value="TreeGrafter"/>
</dbReference>
<dbReference type="InterPro" id="IPR018422">
    <property type="entry name" value="Cation/H_exchanger_CPA1"/>
</dbReference>